<feature type="region of interest" description="Disordered" evidence="1">
    <location>
        <begin position="598"/>
        <end position="829"/>
    </location>
</feature>
<feature type="compositionally biased region" description="Basic and acidic residues" evidence="1">
    <location>
        <begin position="392"/>
        <end position="411"/>
    </location>
</feature>
<feature type="region of interest" description="Disordered" evidence="1">
    <location>
        <begin position="473"/>
        <end position="585"/>
    </location>
</feature>
<proteinExistence type="predicted"/>
<dbReference type="Gene3D" id="3.10.180.10">
    <property type="entry name" value="2,3-Dihydroxybiphenyl 1,2-Dioxygenase, domain 1"/>
    <property type="match status" value="1"/>
</dbReference>
<feature type="compositionally biased region" description="Basic and acidic residues" evidence="1">
    <location>
        <begin position="554"/>
        <end position="571"/>
    </location>
</feature>
<feature type="compositionally biased region" description="Basic and acidic residues" evidence="1">
    <location>
        <begin position="372"/>
        <end position="385"/>
    </location>
</feature>
<comment type="caution">
    <text evidence="2">The sequence shown here is derived from an EMBL/GenBank/DDBJ whole genome shotgun (WGS) entry which is preliminary data.</text>
</comment>
<feature type="region of interest" description="Disordered" evidence="1">
    <location>
        <begin position="203"/>
        <end position="333"/>
    </location>
</feature>
<name>A0A420IKN9_9PEZI</name>
<gene>
    <name evidence="2" type="ORF">GcM1_236082</name>
</gene>
<feature type="compositionally biased region" description="Basic residues" evidence="1">
    <location>
        <begin position="716"/>
        <end position="725"/>
    </location>
</feature>
<dbReference type="AlphaFoldDB" id="A0A420IKN9"/>
<organism evidence="2 3">
    <name type="scientific">Golovinomyces cichoracearum</name>
    <dbReference type="NCBI Taxonomy" id="62708"/>
    <lineage>
        <taxon>Eukaryota</taxon>
        <taxon>Fungi</taxon>
        <taxon>Dikarya</taxon>
        <taxon>Ascomycota</taxon>
        <taxon>Pezizomycotina</taxon>
        <taxon>Leotiomycetes</taxon>
        <taxon>Erysiphales</taxon>
        <taxon>Erysiphaceae</taxon>
        <taxon>Golovinomyces</taxon>
    </lineage>
</organism>
<feature type="region of interest" description="Disordered" evidence="1">
    <location>
        <begin position="372"/>
        <end position="460"/>
    </location>
</feature>
<dbReference type="InterPro" id="IPR029068">
    <property type="entry name" value="Glyas_Bleomycin-R_OHBP_Dase"/>
</dbReference>
<reference evidence="2 3" key="1">
    <citation type="journal article" date="2018" name="BMC Genomics">
        <title>Comparative genome analyses reveal sequence features reflecting distinct modes of host-adaptation between dicot and monocot powdery mildew.</title>
        <authorList>
            <person name="Wu Y."/>
            <person name="Ma X."/>
            <person name="Pan Z."/>
            <person name="Kale S.D."/>
            <person name="Song Y."/>
            <person name="King H."/>
            <person name="Zhang Q."/>
            <person name="Presley C."/>
            <person name="Deng X."/>
            <person name="Wei C.I."/>
            <person name="Xiao S."/>
        </authorList>
    </citation>
    <scope>NUCLEOTIDE SEQUENCE [LARGE SCALE GENOMIC DNA]</scope>
    <source>
        <strain evidence="2">UMSG1</strain>
    </source>
</reference>
<feature type="compositionally biased region" description="Basic and acidic residues" evidence="1">
    <location>
        <begin position="224"/>
        <end position="258"/>
    </location>
</feature>
<feature type="compositionally biased region" description="Basic and acidic residues" evidence="1">
    <location>
        <begin position="473"/>
        <end position="498"/>
    </location>
</feature>
<dbReference type="Proteomes" id="UP000285326">
    <property type="component" value="Unassembled WGS sequence"/>
</dbReference>
<feature type="compositionally biased region" description="Basic residues" evidence="1">
    <location>
        <begin position="818"/>
        <end position="829"/>
    </location>
</feature>
<evidence type="ECO:0000256" key="1">
    <source>
        <dbReference type="SAM" id="MobiDB-lite"/>
    </source>
</evidence>
<accession>A0A420IKN9</accession>
<evidence type="ECO:0000313" key="3">
    <source>
        <dbReference type="Proteomes" id="UP000285326"/>
    </source>
</evidence>
<dbReference type="EMBL" id="MCBS01023632">
    <property type="protein sequence ID" value="RKF75045.1"/>
    <property type="molecule type" value="Genomic_DNA"/>
</dbReference>
<feature type="compositionally biased region" description="Basic and acidic residues" evidence="1">
    <location>
        <begin position="607"/>
        <end position="631"/>
    </location>
</feature>
<feature type="compositionally biased region" description="Basic and acidic residues" evidence="1">
    <location>
        <begin position="275"/>
        <end position="285"/>
    </location>
</feature>
<protein>
    <submittedName>
        <fullName evidence="2">Putative blumeria specific protein</fullName>
    </submittedName>
</protein>
<feature type="compositionally biased region" description="Acidic residues" evidence="1">
    <location>
        <begin position="304"/>
        <end position="328"/>
    </location>
</feature>
<feature type="compositionally biased region" description="Low complexity" evidence="1">
    <location>
        <begin position="798"/>
        <end position="809"/>
    </location>
</feature>
<feature type="compositionally biased region" description="Polar residues" evidence="1">
    <location>
        <begin position="572"/>
        <end position="584"/>
    </location>
</feature>
<sequence>MLHHYPQISPIHPPIHHPPIAQQIHPSIHSIQPQLYSHPAHSLLPHPQPQPHPHHPSQHSPQTLIPIVSTSYLPSATTLYASLLQPLSIKLLNPFPHAQHQIQTQTSTFGFSNVYPTQPLFSLSQSTPHLPLRPAQISLSASSQQALHEFMSQCEILLPGCRGNVEPRENGESCTVRDFDGNLVEVYWTTHTSRIPSLYAPPNISPRISHPQRALESTPAFSPLRERELERHQPFPPQRERNVERERNNRVREDKRIEQAQGNKRIALQNTPYETDNRPTRENRRVLQWQQDVVNSTRDHDEKYNEEEFEETEEIDRSEDSGYPEDNEPTPRQYMSHKYLNHNHREHREKRNTLEPYQETHARADNFQIHEALGEDHLPSHERRKEARRQKDRYLHESRRSSNAARAERTAKKMNLSPRSNPNFGLLATDEPRIGLGRRRARSFSGSVSPSPTDFDRLNLDERCPPQISHEHYNERTKREMRFGNELSRRKSDRRRDSGIGGLGGMKISVKDRADSEFVPIQRYRSEGKNNIRASNQREKRHTRKNSESSNTNKDSHSRRLKGRELERINESRQGYQSSQSETDIASDISYSSGFESAFESEFESEPDLRPESSHRFKERRQVRGNLDEGNGKQYQVQDLERIHKKKSTSQRYEQNSKKHSRKGKSRDHDYKSNSHHSSGIPVITQCPSSNSGPSMGAEKFIPVQVPTPPSALPKHSQRRDRRKVPVTQDVDDFSDDFQSFGENEYENSSREWMDKQSTPRVTSRHRYDIGHPSGDSIPQGSNRRREPSRAARHRFVSSPDPSETSSSIDKQRDRIRDRKGKGRRSKRY</sequence>
<evidence type="ECO:0000313" key="2">
    <source>
        <dbReference type="EMBL" id="RKF75045.1"/>
    </source>
</evidence>
<feature type="region of interest" description="Disordered" evidence="1">
    <location>
        <begin position="38"/>
        <end position="62"/>
    </location>
</feature>